<dbReference type="SUPFAM" id="SSF53474">
    <property type="entry name" value="alpha/beta-Hydrolases"/>
    <property type="match status" value="1"/>
</dbReference>
<dbReference type="Proteomes" id="UP000031030">
    <property type="component" value="Unassembled WGS sequence"/>
</dbReference>
<organism evidence="3 4">
    <name type="scientific">Microbacterium mangrovi</name>
    <dbReference type="NCBI Taxonomy" id="1348253"/>
    <lineage>
        <taxon>Bacteria</taxon>
        <taxon>Bacillati</taxon>
        <taxon>Actinomycetota</taxon>
        <taxon>Actinomycetes</taxon>
        <taxon>Micrococcales</taxon>
        <taxon>Microbacteriaceae</taxon>
        <taxon>Microbacterium</taxon>
    </lineage>
</organism>
<proteinExistence type="inferred from homology"/>
<comment type="caution">
    <text evidence="3">The sequence shown here is derived from an EMBL/GenBank/DDBJ whole genome shotgun (WGS) entry which is preliminary data.</text>
</comment>
<dbReference type="STRING" id="1348253.LK09_11925"/>
<dbReference type="AlphaFoldDB" id="A0A0B2A6R2"/>
<dbReference type="GO" id="GO:0008236">
    <property type="term" value="F:serine-type peptidase activity"/>
    <property type="evidence" value="ECO:0007669"/>
    <property type="project" value="InterPro"/>
</dbReference>
<dbReference type="Gene3D" id="3.40.50.1820">
    <property type="entry name" value="alpha/beta hydrolase"/>
    <property type="match status" value="1"/>
</dbReference>
<keyword evidence="4" id="KW-1185">Reference proteome</keyword>
<evidence type="ECO:0000313" key="4">
    <source>
        <dbReference type="Proteomes" id="UP000031030"/>
    </source>
</evidence>
<protein>
    <submittedName>
        <fullName evidence="3">Hydrolase</fullName>
    </submittedName>
</protein>
<dbReference type="PANTHER" id="PTHR22946:SF12">
    <property type="entry name" value="CONIDIAL PIGMENT BIOSYNTHESIS PROTEIN AYG1 (AFU_ORTHOLOGUE AFUA_2G17550)"/>
    <property type="match status" value="1"/>
</dbReference>
<reference evidence="3 4" key="1">
    <citation type="submission" date="2014-11" db="EMBL/GenBank/DDBJ databases">
        <title>Genome sequence of Microbacterium mangrovi MUSC 115(T).</title>
        <authorList>
            <person name="Lee L.-H."/>
        </authorList>
    </citation>
    <scope>NUCLEOTIDE SEQUENCE [LARGE SCALE GENOMIC DNA]</scope>
    <source>
        <strain evidence="3 4">MUSC 115</strain>
    </source>
</reference>
<dbReference type="PANTHER" id="PTHR22946">
    <property type="entry name" value="DIENELACTONE HYDROLASE DOMAIN-CONTAINING PROTEIN-RELATED"/>
    <property type="match status" value="1"/>
</dbReference>
<dbReference type="InterPro" id="IPR001375">
    <property type="entry name" value="Peptidase_S9_cat"/>
</dbReference>
<dbReference type="GO" id="GO:0006508">
    <property type="term" value="P:proteolysis"/>
    <property type="evidence" value="ECO:0007669"/>
    <property type="project" value="InterPro"/>
</dbReference>
<comment type="similarity">
    <text evidence="1">Belongs to the AB hydrolase superfamily.</text>
</comment>
<dbReference type="Gene3D" id="1.20.1440.110">
    <property type="entry name" value="acylaminoacyl peptidase"/>
    <property type="match status" value="1"/>
</dbReference>
<accession>A0A0B2A6R2</accession>
<name>A0A0B2A6R2_9MICO</name>
<evidence type="ECO:0000313" key="3">
    <source>
        <dbReference type="EMBL" id="KHK97458.1"/>
    </source>
</evidence>
<evidence type="ECO:0000256" key="1">
    <source>
        <dbReference type="ARBA" id="ARBA00008645"/>
    </source>
</evidence>
<dbReference type="InterPro" id="IPR050261">
    <property type="entry name" value="FrsA_esterase"/>
</dbReference>
<keyword evidence="3" id="KW-0378">Hydrolase</keyword>
<dbReference type="EMBL" id="JTDK01000010">
    <property type="protein sequence ID" value="KHK97458.1"/>
    <property type="molecule type" value="Genomic_DNA"/>
</dbReference>
<dbReference type="RefSeq" id="WP_039399492.1">
    <property type="nucleotide sequence ID" value="NZ_JTDK01000010.1"/>
</dbReference>
<gene>
    <name evidence="3" type="ORF">LK09_11925</name>
</gene>
<sequence length="394" mass="43815">MYMYFPTNYVWSMSVVATLNNGGLIDDVDKASRPVLQASEQGDDVGTELLYGSWQAVADRILASAEEDVARGWKHGAAEKYYRAALYTSQAERLQSPKWEGRKAAYQKSIDLLLTHVELGGVPLTVVDIPYTGDDAPAGSALPGYFLRAPGEGPHPLVVMWNGLDSTKEMMYTSGFPQQLAERGISTLMMDPPGSGEALRMRDLRARYDTEVWAASTLDWVEEHAAELDVDPARVGLVGWSLGGYYVPRAAAFEKRIALAVAWGANYDWAAVQEARRRREGENPVPHYWDHVHWVFGAEDDGDFRAKTKNMRLEGVVENITVPFLVTHGIGDRQIPVEYAHKQYEAAVNSPKRELRIFTQEEGGAEHIGIDNMPYVGQFTADWVAETFAELAEA</sequence>
<evidence type="ECO:0000259" key="2">
    <source>
        <dbReference type="Pfam" id="PF00326"/>
    </source>
</evidence>
<dbReference type="Pfam" id="PF00326">
    <property type="entry name" value="Peptidase_S9"/>
    <property type="match status" value="1"/>
</dbReference>
<dbReference type="InterPro" id="IPR029058">
    <property type="entry name" value="AB_hydrolase_fold"/>
</dbReference>
<feature type="domain" description="Peptidase S9 prolyl oligopeptidase catalytic" evidence="2">
    <location>
        <begin position="178"/>
        <end position="388"/>
    </location>
</feature>
<dbReference type="OrthoDB" id="9765647at2"/>